<evidence type="ECO:0000313" key="2">
    <source>
        <dbReference type="EMBL" id="AOR24151.1"/>
    </source>
</evidence>
<dbReference type="RefSeq" id="WP_069680288.1">
    <property type="nucleotide sequence ID" value="NZ_CP017253.2"/>
</dbReference>
<dbReference type="CDD" id="cd06664">
    <property type="entry name" value="IscU_like"/>
    <property type="match status" value="1"/>
</dbReference>
<dbReference type="Gene3D" id="3.90.1010.10">
    <property type="match status" value="1"/>
</dbReference>
<dbReference type="KEGG" id="ctae:BGI42_10610"/>
<name>A0A1D7XLF5_9CLOT</name>
<dbReference type="GO" id="GO:0051536">
    <property type="term" value="F:iron-sulfur cluster binding"/>
    <property type="evidence" value="ECO:0007669"/>
    <property type="project" value="InterPro"/>
</dbReference>
<reference evidence="3" key="1">
    <citation type="submission" date="2016-09" db="EMBL/GenBank/DDBJ databases">
        <title>Genomics of Clostridium taeniosporum, an organism which forms endospores with ribbon-like appendages.</title>
        <authorList>
            <person name="Walker J.R."/>
        </authorList>
    </citation>
    <scope>NUCLEOTIDE SEQUENCE [LARGE SCALE GENOMIC DNA]</scope>
    <source>
        <strain evidence="3">1/k</strain>
    </source>
</reference>
<protein>
    <submittedName>
        <fullName evidence="2">Iron-sulfur cluster assembly scaffold protein</fullName>
    </submittedName>
</protein>
<dbReference type="InterPro" id="IPR002871">
    <property type="entry name" value="NIF_FeS_clus_asmbl_NifU_N"/>
</dbReference>
<sequence length="133" mass="14735">MFDEQYSDIVMNHFMCPRNMGVINNSNGEGTNGDPKCGDYLNIYIRVENNVIEDISFLVYGCPASVATSSMTTELAKKKTLEEALKITEDNVIDALGGLPENKKHCSNLGVTALRNAINNYCKDNVKEVDHNN</sequence>
<organism evidence="2 3">
    <name type="scientific">Clostridium taeniosporum</name>
    <dbReference type="NCBI Taxonomy" id="394958"/>
    <lineage>
        <taxon>Bacteria</taxon>
        <taxon>Bacillati</taxon>
        <taxon>Bacillota</taxon>
        <taxon>Clostridia</taxon>
        <taxon>Eubacteriales</taxon>
        <taxon>Clostridiaceae</taxon>
        <taxon>Clostridium</taxon>
    </lineage>
</organism>
<dbReference type="SUPFAM" id="SSF82649">
    <property type="entry name" value="SufE/NifU"/>
    <property type="match status" value="1"/>
</dbReference>
<dbReference type="AlphaFoldDB" id="A0A1D7XLF5"/>
<evidence type="ECO:0000313" key="3">
    <source>
        <dbReference type="Proteomes" id="UP000094652"/>
    </source>
</evidence>
<dbReference type="GO" id="GO:0005506">
    <property type="term" value="F:iron ion binding"/>
    <property type="evidence" value="ECO:0007669"/>
    <property type="project" value="InterPro"/>
</dbReference>
<dbReference type="OrthoDB" id="9804157at2"/>
<proteinExistence type="predicted"/>
<evidence type="ECO:0000259" key="1">
    <source>
        <dbReference type="Pfam" id="PF01592"/>
    </source>
</evidence>
<keyword evidence="3" id="KW-1185">Reference proteome</keyword>
<dbReference type="EMBL" id="CP017253">
    <property type="protein sequence ID" value="AOR24151.1"/>
    <property type="molecule type" value="Genomic_DNA"/>
</dbReference>
<gene>
    <name evidence="2" type="ORF">BGI42_10610</name>
</gene>
<dbReference type="PANTHER" id="PTHR10093">
    <property type="entry name" value="IRON-SULFUR CLUSTER ASSEMBLY ENZYME NIFU HOMOLOG"/>
    <property type="match status" value="1"/>
</dbReference>
<dbReference type="GO" id="GO:0016226">
    <property type="term" value="P:iron-sulfur cluster assembly"/>
    <property type="evidence" value="ECO:0007669"/>
    <property type="project" value="InterPro"/>
</dbReference>
<dbReference type="STRING" id="394958.BGI42_10610"/>
<dbReference type="Proteomes" id="UP000094652">
    <property type="component" value="Chromosome"/>
</dbReference>
<dbReference type="Pfam" id="PF01592">
    <property type="entry name" value="NifU_N"/>
    <property type="match status" value="1"/>
</dbReference>
<accession>A0A1D7XLF5</accession>
<feature type="domain" description="NIF system FeS cluster assembly NifU N-terminal" evidence="1">
    <location>
        <begin position="5"/>
        <end position="125"/>
    </location>
</feature>